<keyword evidence="4 5" id="KW-0472">Membrane</keyword>
<dbReference type="RefSeq" id="WP_217790969.1">
    <property type="nucleotide sequence ID" value="NZ_JAHSPG010000004.1"/>
</dbReference>
<name>A0A9E2S7J7_9BACT</name>
<evidence type="ECO:0000256" key="3">
    <source>
        <dbReference type="ARBA" id="ARBA00022989"/>
    </source>
</evidence>
<dbReference type="Proteomes" id="UP000812270">
    <property type="component" value="Unassembled WGS sequence"/>
</dbReference>
<dbReference type="EMBL" id="JAHSPG010000004">
    <property type="protein sequence ID" value="MBV4357326.1"/>
    <property type="molecule type" value="Genomic_DNA"/>
</dbReference>
<evidence type="ECO:0000256" key="2">
    <source>
        <dbReference type="ARBA" id="ARBA00022692"/>
    </source>
</evidence>
<gene>
    <name evidence="7" type="ORF">KTO63_09225</name>
</gene>
<keyword evidence="3 5" id="KW-1133">Transmembrane helix</keyword>
<proteinExistence type="predicted"/>
<feature type="transmembrane region" description="Helical" evidence="5">
    <location>
        <begin position="72"/>
        <end position="94"/>
    </location>
</feature>
<protein>
    <recommendedName>
        <fullName evidence="6">Methylamine utilisation protein MauE domain-containing protein</fullName>
    </recommendedName>
</protein>
<organism evidence="7 8">
    <name type="scientific">Pinibacter aurantiacus</name>
    <dbReference type="NCBI Taxonomy" id="2851599"/>
    <lineage>
        <taxon>Bacteria</taxon>
        <taxon>Pseudomonadati</taxon>
        <taxon>Bacteroidota</taxon>
        <taxon>Chitinophagia</taxon>
        <taxon>Chitinophagales</taxon>
        <taxon>Chitinophagaceae</taxon>
        <taxon>Pinibacter</taxon>
    </lineage>
</organism>
<comment type="subcellular location">
    <subcellularLocation>
        <location evidence="1">Membrane</location>
        <topology evidence="1">Multi-pass membrane protein</topology>
    </subcellularLocation>
</comment>
<dbReference type="GO" id="GO:0016020">
    <property type="term" value="C:membrane"/>
    <property type="evidence" value="ECO:0007669"/>
    <property type="project" value="UniProtKB-SubCell"/>
</dbReference>
<feature type="transmembrane region" description="Helical" evidence="5">
    <location>
        <begin position="44"/>
        <end position="65"/>
    </location>
</feature>
<feature type="transmembrane region" description="Helical" evidence="5">
    <location>
        <begin position="114"/>
        <end position="131"/>
    </location>
</feature>
<evidence type="ECO:0000259" key="6">
    <source>
        <dbReference type="Pfam" id="PF07291"/>
    </source>
</evidence>
<reference evidence="7" key="1">
    <citation type="submission" date="2021-06" db="EMBL/GenBank/DDBJ databases">
        <authorList>
            <person name="Huq M.A."/>
        </authorList>
    </citation>
    <scope>NUCLEOTIDE SEQUENCE</scope>
    <source>
        <strain evidence="7">MAH-26</strain>
    </source>
</reference>
<sequence length="147" mass="16579">MRNIKSEIIAAILVLLFAYTAIQKYIDHNTFLLTLKDSPLFHHIAGLISWIVPITEFGVVSLLLFPTLRKTGLFLAALLLASFTLYIGYMLIFIPNLPCSCGGIISLLSWKQHLVFNIFFTSLATYGWYDIKSNKNIAIRRSPTPVT</sequence>
<keyword evidence="2 5" id="KW-0812">Transmembrane</keyword>
<comment type="caution">
    <text evidence="7">The sequence shown here is derived from an EMBL/GenBank/DDBJ whole genome shotgun (WGS) entry which is preliminary data.</text>
</comment>
<dbReference type="GO" id="GO:0030416">
    <property type="term" value="P:methylamine metabolic process"/>
    <property type="evidence" value="ECO:0007669"/>
    <property type="project" value="InterPro"/>
</dbReference>
<accession>A0A9E2S7J7</accession>
<evidence type="ECO:0000313" key="7">
    <source>
        <dbReference type="EMBL" id="MBV4357326.1"/>
    </source>
</evidence>
<evidence type="ECO:0000256" key="1">
    <source>
        <dbReference type="ARBA" id="ARBA00004141"/>
    </source>
</evidence>
<evidence type="ECO:0000256" key="4">
    <source>
        <dbReference type="ARBA" id="ARBA00023136"/>
    </source>
</evidence>
<evidence type="ECO:0000256" key="5">
    <source>
        <dbReference type="SAM" id="Phobius"/>
    </source>
</evidence>
<keyword evidence="8" id="KW-1185">Reference proteome</keyword>
<dbReference type="AlphaFoldDB" id="A0A9E2S7J7"/>
<dbReference type="Pfam" id="PF07291">
    <property type="entry name" value="MauE"/>
    <property type="match status" value="1"/>
</dbReference>
<evidence type="ECO:0000313" key="8">
    <source>
        <dbReference type="Proteomes" id="UP000812270"/>
    </source>
</evidence>
<dbReference type="InterPro" id="IPR009908">
    <property type="entry name" value="Methylamine_util_MauE"/>
</dbReference>
<feature type="domain" description="Methylamine utilisation protein MauE" evidence="6">
    <location>
        <begin position="6"/>
        <end position="129"/>
    </location>
</feature>